<evidence type="ECO:0000256" key="5">
    <source>
        <dbReference type="ARBA" id="ARBA00022985"/>
    </source>
</evidence>
<keyword evidence="4" id="KW-0812">Transmembrane</keyword>
<dbReference type="InterPro" id="IPR001173">
    <property type="entry name" value="Glyco_trans_2-like"/>
</dbReference>
<dbReference type="GO" id="GO:0099621">
    <property type="term" value="F:undecaprenyl-phosphate 4-deoxy-4-formamido-L-arabinose transferase activity"/>
    <property type="evidence" value="ECO:0007669"/>
    <property type="project" value="UniProtKB-EC"/>
</dbReference>
<feature type="domain" description="Glycosyltransferase 2-like" evidence="8">
    <location>
        <begin position="11"/>
        <end position="138"/>
    </location>
</feature>
<keyword evidence="5" id="KW-0448">Lipopolysaccharide biosynthesis</keyword>
<keyword evidence="6" id="KW-1133">Transmembrane helix</keyword>
<dbReference type="KEGG" id="knv:Pan216_03570"/>
<organism evidence="9 10">
    <name type="scientific">Kolteria novifilia</name>
    <dbReference type="NCBI Taxonomy" id="2527975"/>
    <lineage>
        <taxon>Bacteria</taxon>
        <taxon>Pseudomonadati</taxon>
        <taxon>Planctomycetota</taxon>
        <taxon>Planctomycetia</taxon>
        <taxon>Kolteriales</taxon>
        <taxon>Kolteriaceae</taxon>
        <taxon>Kolteria</taxon>
    </lineage>
</organism>
<dbReference type="PANTHER" id="PTHR48090">
    <property type="entry name" value="UNDECAPRENYL-PHOSPHATE 4-DEOXY-4-FORMAMIDO-L-ARABINOSE TRANSFERASE-RELATED"/>
    <property type="match status" value="1"/>
</dbReference>
<gene>
    <name evidence="9" type="primary">arnC_1</name>
    <name evidence="9" type="ORF">Pan216_03570</name>
</gene>
<proteinExistence type="predicted"/>
<keyword evidence="10" id="KW-1185">Reference proteome</keyword>
<protein>
    <submittedName>
        <fullName evidence="9">Undecaprenyl-phosphate 4-deoxy-4-formamido-L-arabinose transferase</fullName>
        <ecNumber evidence="9">2.4.2.53</ecNumber>
    </submittedName>
</protein>
<dbReference type="OrthoDB" id="9810303at2"/>
<keyword evidence="7" id="KW-0472">Membrane</keyword>
<evidence type="ECO:0000256" key="6">
    <source>
        <dbReference type="ARBA" id="ARBA00022989"/>
    </source>
</evidence>
<keyword evidence="1" id="KW-1003">Cell membrane</keyword>
<dbReference type="PANTHER" id="PTHR48090:SF3">
    <property type="entry name" value="UNDECAPRENYL-PHOSPHATE 4-DEOXY-4-FORMAMIDO-L-ARABINOSE TRANSFERASE"/>
    <property type="match status" value="1"/>
</dbReference>
<evidence type="ECO:0000256" key="7">
    <source>
        <dbReference type="ARBA" id="ARBA00023136"/>
    </source>
</evidence>
<evidence type="ECO:0000313" key="10">
    <source>
        <dbReference type="Proteomes" id="UP000317093"/>
    </source>
</evidence>
<evidence type="ECO:0000259" key="8">
    <source>
        <dbReference type="Pfam" id="PF00535"/>
    </source>
</evidence>
<reference evidence="9 10" key="1">
    <citation type="submission" date="2019-02" db="EMBL/GenBank/DDBJ databases">
        <title>Deep-cultivation of Planctomycetes and their phenomic and genomic characterization uncovers novel biology.</title>
        <authorList>
            <person name="Wiegand S."/>
            <person name="Jogler M."/>
            <person name="Boedeker C."/>
            <person name="Pinto D."/>
            <person name="Vollmers J."/>
            <person name="Rivas-Marin E."/>
            <person name="Kohn T."/>
            <person name="Peeters S.H."/>
            <person name="Heuer A."/>
            <person name="Rast P."/>
            <person name="Oberbeckmann S."/>
            <person name="Bunk B."/>
            <person name="Jeske O."/>
            <person name="Meyerdierks A."/>
            <person name="Storesund J.E."/>
            <person name="Kallscheuer N."/>
            <person name="Luecker S."/>
            <person name="Lage O.M."/>
            <person name="Pohl T."/>
            <person name="Merkel B.J."/>
            <person name="Hornburger P."/>
            <person name="Mueller R.-W."/>
            <person name="Bruemmer F."/>
            <person name="Labrenz M."/>
            <person name="Spormann A.M."/>
            <person name="Op den Camp H."/>
            <person name="Overmann J."/>
            <person name="Amann R."/>
            <person name="Jetten M.S.M."/>
            <person name="Mascher T."/>
            <person name="Medema M.H."/>
            <person name="Devos D.P."/>
            <person name="Kaster A.-K."/>
            <person name="Ovreas L."/>
            <person name="Rohde M."/>
            <person name="Galperin M.Y."/>
            <person name="Jogler C."/>
        </authorList>
    </citation>
    <scope>NUCLEOTIDE SEQUENCE [LARGE SCALE GENOMIC DNA]</scope>
    <source>
        <strain evidence="9 10">Pan216</strain>
    </source>
</reference>
<dbReference type="EC" id="2.4.2.53" evidence="9"/>
<dbReference type="Gene3D" id="3.90.550.10">
    <property type="entry name" value="Spore Coat Polysaccharide Biosynthesis Protein SpsA, Chain A"/>
    <property type="match status" value="1"/>
</dbReference>
<keyword evidence="2 9" id="KW-0328">Glycosyltransferase</keyword>
<dbReference type="GO" id="GO:0009103">
    <property type="term" value="P:lipopolysaccharide biosynthetic process"/>
    <property type="evidence" value="ECO:0007669"/>
    <property type="project" value="UniProtKB-KW"/>
</dbReference>
<dbReference type="InterPro" id="IPR029044">
    <property type="entry name" value="Nucleotide-diphossugar_trans"/>
</dbReference>
<keyword evidence="3 9" id="KW-0808">Transferase</keyword>
<dbReference type="Pfam" id="PF00535">
    <property type="entry name" value="Glycos_transf_2"/>
    <property type="match status" value="1"/>
</dbReference>
<dbReference type="Proteomes" id="UP000317093">
    <property type="component" value="Chromosome"/>
</dbReference>
<evidence type="ECO:0000256" key="4">
    <source>
        <dbReference type="ARBA" id="ARBA00022692"/>
    </source>
</evidence>
<dbReference type="AlphaFoldDB" id="A0A518AXS2"/>
<dbReference type="SUPFAM" id="SSF53448">
    <property type="entry name" value="Nucleotide-diphospho-sugar transferases"/>
    <property type="match status" value="1"/>
</dbReference>
<evidence type="ECO:0000256" key="1">
    <source>
        <dbReference type="ARBA" id="ARBA00022475"/>
    </source>
</evidence>
<dbReference type="EMBL" id="CP036279">
    <property type="protein sequence ID" value="QDU59528.1"/>
    <property type="molecule type" value="Genomic_DNA"/>
</dbReference>
<name>A0A518AXS2_9BACT</name>
<dbReference type="InterPro" id="IPR050256">
    <property type="entry name" value="Glycosyltransferase_2"/>
</dbReference>
<evidence type="ECO:0000256" key="3">
    <source>
        <dbReference type="ARBA" id="ARBA00022679"/>
    </source>
</evidence>
<evidence type="ECO:0000313" key="9">
    <source>
        <dbReference type="EMBL" id="QDU59528.1"/>
    </source>
</evidence>
<dbReference type="GO" id="GO:0005886">
    <property type="term" value="C:plasma membrane"/>
    <property type="evidence" value="ECO:0007669"/>
    <property type="project" value="TreeGrafter"/>
</dbReference>
<dbReference type="CDD" id="cd04187">
    <property type="entry name" value="DPM1_like_bac"/>
    <property type="match status" value="1"/>
</dbReference>
<evidence type="ECO:0000256" key="2">
    <source>
        <dbReference type="ARBA" id="ARBA00022676"/>
    </source>
</evidence>
<sequence length="247" mass="27756">MIVRTPMPDVSVVVPAHNEATNLPTLIAEIAQVEHELPQRFEIVIIDDFSSDETSSVLEKLAANYPSLTVRRMQRQSGQSAALSAGFDVAQAEIVVTMDADLQNDPSDIPKLLAGLEEADVAIGWRRDRKDPVSKKVISKVANAIRNWMTGECVRDTGCGLKAFKAKCLAKIHRFDGMHRFFPTLVKMHGYSVVEVPVNHRPRTRGRTHYNIFNRSLRPMADLLAVRWLQKRTLRYALQEEKVVVSA</sequence>
<accession>A0A518AXS2</accession>
<dbReference type="RefSeq" id="WP_145253939.1">
    <property type="nucleotide sequence ID" value="NZ_CP036279.1"/>
</dbReference>